<gene>
    <name evidence="2" type="ORF">E6K76_09310</name>
</gene>
<reference evidence="2 3" key="1">
    <citation type="journal article" date="2019" name="Nat. Microbiol.">
        <title>Mediterranean grassland soil C-N compound turnover is dependent on rainfall and depth, and is mediated by genomically divergent microorganisms.</title>
        <authorList>
            <person name="Diamond S."/>
            <person name="Andeer P.F."/>
            <person name="Li Z."/>
            <person name="Crits-Christoph A."/>
            <person name="Burstein D."/>
            <person name="Anantharaman K."/>
            <person name="Lane K.R."/>
            <person name="Thomas B.C."/>
            <person name="Pan C."/>
            <person name="Northen T.R."/>
            <person name="Banfield J.F."/>
        </authorList>
    </citation>
    <scope>NUCLEOTIDE SEQUENCE [LARGE SCALE GENOMIC DNA]</scope>
    <source>
        <strain evidence="2">WS_6</strain>
    </source>
</reference>
<feature type="coiled-coil region" evidence="1">
    <location>
        <begin position="9"/>
        <end position="50"/>
    </location>
</feature>
<organism evidence="2 3">
    <name type="scientific">Eiseniibacteriota bacterium</name>
    <dbReference type="NCBI Taxonomy" id="2212470"/>
    <lineage>
        <taxon>Bacteria</taxon>
        <taxon>Candidatus Eiseniibacteriota</taxon>
    </lineage>
</organism>
<name>A0A538T2T9_UNCEI</name>
<dbReference type="Proteomes" id="UP000316852">
    <property type="component" value="Unassembled WGS sequence"/>
</dbReference>
<evidence type="ECO:0008006" key="4">
    <source>
        <dbReference type="Google" id="ProtNLM"/>
    </source>
</evidence>
<sequence length="100" mass="11729">MTMTMIAELDQLERKIQAAAKLLDRLREEKRALERDNRELKERVRVLENSVGKERSSDLKPKLHALELERTSLLDERRAIARRVEEMLVKLSILEKAVHA</sequence>
<keyword evidence="1" id="KW-0175">Coiled coil</keyword>
<protein>
    <recommendedName>
        <fullName evidence="4">Cell division protein ZapB</fullName>
    </recommendedName>
</protein>
<evidence type="ECO:0000256" key="1">
    <source>
        <dbReference type="SAM" id="Coils"/>
    </source>
</evidence>
<evidence type="ECO:0000313" key="3">
    <source>
        <dbReference type="Proteomes" id="UP000316852"/>
    </source>
</evidence>
<proteinExistence type="predicted"/>
<dbReference type="Gene3D" id="1.20.5.340">
    <property type="match status" value="1"/>
</dbReference>
<accession>A0A538T2T9</accession>
<evidence type="ECO:0000313" key="2">
    <source>
        <dbReference type="EMBL" id="TMQ57938.1"/>
    </source>
</evidence>
<dbReference type="EMBL" id="VBOW01000045">
    <property type="protein sequence ID" value="TMQ57938.1"/>
    <property type="molecule type" value="Genomic_DNA"/>
</dbReference>
<dbReference type="AlphaFoldDB" id="A0A538T2T9"/>
<comment type="caution">
    <text evidence="2">The sequence shown here is derived from an EMBL/GenBank/DDBJ whole genome shotgun (WGS) entry which is preliminary data.</text>
</comment>